<accession>A0A852TX24</accession>
<evidence type="ECO:0000313" key="3">
    <source>
        <dbReference type="EMBL" id="NYE46410.1"/>
    </source>
</evidence>
<evidence type="ECO:0000256" key="1">
    <source>
        <dbReference type="SAM" id="MobiDB-lite"/>
    </source>
</evidence>
<evidence type="ECO:0000313" key="4">
    <source>
        <dbReference type="Proteomes" id="UP000589036"/>
    </source>
</evidence>
<feature type="compositionally biased region" description="Pro residues" evidence="1">
    <location>
        <begin position="1"/>
        <end position="29"/>
    </location>
</feature>
<comment type="caution">
    <text evidence="3">The sequence shown here is derived from an EMBL/GenBank/DDBJ whole genome shotgun (WGS) entry which is preliminary data.</text>
</comment>
<keyword evidence="4" id="KW-1185">Reference proteome</keyword>
<evidence type="ECO:0000256" key="2">
    <source>
        <dbReference type="SAM" id="Phobius"/>
    </source>
</evidence>
<keyword evidence="2" id="KW-0812">Transmembrane</keyword>
<dbReference type="Proteomes" id="UP000589036">
    <property type="component" value="Unassembled WGS sequence"/>
</dbReference>
<keyword evidence="2" id="KW-1133">Transmembrane helix</keyword>
<keyword evidence="2" id="KW-0472">Membrane</keyword>
<dbReference type="EMBL" id="JACCCC010000001">
    <property type="protein sequence ID" value="NYE46410.1"/>
    <property type="molecule type" value="Genomic_DNA"/>
</dbReference>
<gene>
    <name evidence="3" type="ORF">HDA32_001530</name>
</gene>
<proteinExistence type="predicted"/>
<reference evidence="3 4" key="1">
    <citation type="submission" date="2020-07" db="EMBL/GenBank/DDBJ databases">
        <title>Sequencing the genomes of 1000 actinobacteria strains.</title>
        <authorList>
            <person name="Klenk H.-P."/>
        </authorList>
    </citation>
    <scope>NUCLEOTIDE SEQUENCE [LARGE SCALE GENOMIC DNA]</scope>
    <source>
        <strain evidence="3 4">CXB654</strain>
    </source>
</reference>
<dbReference type="RefSeq" id="WP_246334262.1">
    <property type="nucleotide sequence ID" value="NZ_BAAAYY010000022.1"/>
</dbReference>
<dbReference type="AlphaFoldDB" id="A0A852TX24"/>
<protein>
    <recommendedName>
        <fullName evidence="5">DUF3558 domain-containing protein</fullName>
    </recommendedName>
</protein>
<evidence type="ECO:0008006" key="5">
    <source>
        <dbReference type="Google" id="ProtNLM"/>
    </source>
</evidence>
<name>A0A852TX24_9ACTN</name>
<feature type="region of interest" description="Disordered" evidence="1">
    <location>
        <begin position="1"/>
        <end position="49"/>
    </location>
</feature>
<sequence>MAQPPYGGPPPGPSGGPPGPPGPPGPQGPARPTGFGPSPVPADADPYLGEAPKSRRGCAIAALVSLVIAVLLLGGGGVGTFVWLNGDGGDFDAAPDCSAGEGEALARLVTDYEADLDERIDTREQQWWEGRQCHWTTTAATSGLPASASLVFIRNGNRLGVGGEAEAEADLDREVGSSPATPLSGLGDEAVAWYDDQNLLGCVGVRMSNLFISTCYEAATNYSGTEPVTEEEAKTGAEDFAREVVDTIGAGA</sequence>
<feature type="transmembrane region" description="Helical" evidence="2">
    <location>
        <begin position="60"/>
        <end position="84"/>
    </location>
</feature>
<organism evidence="3 4">
    <name type="scientific">Spinactinospora alkalitolerans</name>
    <dbReference type="NCBI Taxonomy" id="687207"/>
    <lineage>
        <taxon>Bacteria</taxon>
        <taxon>Bacillati</taxon>
        <taxon>Actinomycetota</taxon>
        <taxon>Actinomycetes</taxon>
        <taxon>Streptosporangiales</taxon>
        <taxon>Nocardiopsidaceae</taxon>
        <taxon>Spinactinospora</taxon>
    </lineage>
</organism>